<gene>
    <name evidence="2" type="ORF">ACHHYP_01821</name>
</gene>
<evidence type="ECO:0000313" key="2">
    <source>
        <dbReference type="EMBL" id="OQS01078.1"/>
    </source>
</evidence>
<dbReference type="PANTHER" id="PTHR23216:SF1">
    <property type="entry name" value="NUCLEOLAR AND COILED-BODY PHOSPHOPROTEIN 1"/>
    <property type="match status" value="1"/>
</dbReference>
<dbReference type="OrthoDB" id="79796at2759"/>
<dbReference type="EMBL" id="JNBR01000015">
    <property type="protein sequence ID" value="OQS01078.1"/>
    <property type="molecule type" value="Genomic_DNA"/>
</dbReference>
<reference evidence="2 3" key="1">
    <citation type="journal article" date="2014" name="Genome Biol. Evol.">
        <title>The secreted proteins of Achlya hypogyna and Thraustotheca clavata identify the ancestral oomycete secretome and reveal gene acquisitions by horizontal gene transfer.</title>
        <authorList>
            <person name="Misner I."/>
            <person name="Blouin N."/>
            <person name="Leonard G."/>
            <person name="Richards T.A."/>
            <person name="Lane C.E."/>
        </authorList>
    </citation>
    <scope>NUCLEOTIDE SEQUENCE [LARGE SCALE GENOMIC DNA]</scope>
    <source>
        <strain evidence="2 3">ATCC 48635</strain>
    </source>
</reference>
<feature type="compositionally biased region" description="Acidic residues" evidence="1">
    <location>
        <begin position="692"/>
        <end position="715"/>
    </location>
</feature>
<name>A0A1V9ZSU0_ACHHY</name>
<feature type="region of interest" description="Disordered" evidence="1">
    <location>
        <begin position="605"/>
        <end position="715"/>
    </location>
</feature>
<dbReference type="Proteomes" id="UP000243579">
    <property type="component" value="Unassembled WGS sequence"/>
</dbReference>
<organism evidence="2 3">
    <name type="scientific">Achlya hypogyna</name>
    <name type="common">Oomycete</name>
    <name type="synonym">Protoachlya hypogyna</name>
    <dbReference type="NCBI Taxonomy" id="1202772"/>
    <lineage>
        <taxon>Eukaryota</taxon>
        <taxon>Sar</taxon>
        <taxon>Stramenopiles</taxon>
        <taxon>Oomycota</taxon>
        <taxon>Saprolegniomycetes</taxon>
        <taxon>Saprolegniales</taxon>
        <taxon>Achlyaceae</taxon>
        <taxon>Achlya</taxon>
    </lineage>
</organism>
<dbReference type="GO" id="GO:0005730">
    <property type="term" value="C:nucleolus"/>
    <property type="evidence" value="ECO:0007669"/>
    <property type="project" value="InterPro"/>
</dbReference>
<protein>
    <submittedName>
        <fullName evidence="2">Uncharacterized protein</fullName>
    </submittedName>
</protein>
<keyword evidence="3" id="KW-1185">Reference proteome</keyword>
<proteinExistence type="predicted"/>
<dbReference type="AlphaFoldDB" id="A0A1V9ZSU0"/>
<dbReference type="PANTHER" id="PTHR23216">
    <property type="entry name" value="NUCLEOLAR AND COILED-BODY PHOSPHOPROTEIN 1"/>
    <property type="match status" value="1"/>
</dbReference>
<feature type="compositionally biased region" description="Polar residues" evidence="1">
    <location>
        <begin position="120"/>
        <end position="146"/>
    </location>
</feature>
<feature type="compositionally biased region" description="Basic residues" evidence="1">
    <location>
        <begin position="676"/>
        <end position="687"/>
    </location>
</feature>
<feature type="compositionally biased region" description="Basic residues" evidence="1">
    <location>
        <begin position="605"/>
        <end position="620"/>
    </location>
</feature>
<feature type="region of interest" description="Disordered" evidence="1">
    <location>
        <begin position="72"/>
        <end position="91"/>
    </location>
</feature>
<feature type="compositionally biased region" description="Acidic residues" evidence="1">
    <location>
        <begin position="627"/>
        <end position="666"/>
    </location>
</feature>
<dbReference type="InterPro" id="IPR039191">
    <property type="entry name" value="Nopp140-like"/>
</dbReference>
<evidence type="ECO:0000256" key="1">
    <source>
        <dbReference type="SAM" id="MobiDB-lite"/>
    </source>
</evidence>
<evidence type="ECO:0000313" key="3">
    <source>
        <dbReference type="Proteomes" id="UP000243579"/>
    </source>
</evidence>
<feature type="compositionally biased region" description="Basic residues" evidence="1">
    <location>
        <begin position="107"/>
        <end position="117"/>
    </location>
</feature>
<accession>A0A1V9ZSU0</accession>
<feature type="region of interest" description="Disordered" evidence="1">
    <location>
        <begin position="102"/>
        <end position="268"/>
    </location>
</feature>
<comment type="caution">
    <text evidence="2">The sequence shown here is derived from an EMBL/GenBank/DDBJ whole genome shotgun (WGS) entry which is preliminary data.</text>
</comment>
<sequence length="715" mass="76988">MPKRSAEDELNTKETFTKNLEAKLKAMRTAPALRVEPDEDAPVLLVRKAKRKRTVKAAAKLTAVAAPVVAASKPGVKDAAKSQKPVGAPVVAAPSAEPIRISTMSKSAKKRLKKRMKTLSNASANDAESPTKPSSPLASTVVTASSLHGEAIARAGPKSSAWRDAIVESSDDDMPTRMPVPKSKFVAQPDSSSDEEPPAARPRTEVAAKRMPTPDTSDSEEETPQLHKPAPPTKPAEQPRVQPTAKPKAKSAIGPNSSTGVSAGQPAPKPVVKLVVKPTAEPASAAPKKSVAKALVQAADCVKRSSTCRPFSKPVAVQRNSIVAPADESDASDAEKTPKTNGLEEAARAMKRLQAVAGVAPAPKVDAASKEAVYASIIDAAALERWDLVEIGRLVRLFCAPFGFKRKKTTRFLRRHCPELVCADFLEGLAVPLHGFQVVQLLQVGSTSPAVLSAKLSTCIEADVLKIADDSVLDAFVSLVDESTMSRDEIFGFAHGIVESLRTVDECCRVLRGLSRHWRPDATHNLVQRVLLSPVFDDLEGDPEAAVAAAFPELTKLEFPSRLDMEDTNADGNLDDLCVDDDTIEYDNSSHESDDALDEMEKRIARKPAAKRSERKKVAGRKPAPVEESDSDLHDDDEDDKDDAVDEEDSDDDGEAEASDEEDEADDLLHWNPTKGRPRKAPLRRSRFILDEASEDEDVVSEDPESSDDAPSEDD</sequence>